<reference evidence="2 3" key="1">
    <citation type="submission" date="2016-10" db="EMBL/GenBank/DDBJ databases">
        <authorList>
            <person name="Varghese N."/>
            <person name="Submissions S."/>
        </authorList>
    </citation>
    <scope>NUCLEOTIDE SEQUENCE [LARGE SCALE GENOMIC DNA]</scope>
    <source>
        <strain evidence="2 3">WCC6</strain>
    </source>
</reference>
<dbReference type="EMBL" id="VULN01000004">
    <property type="protein sequence ID" value="MSS81687.1"/>
    <property type="molecule type" value="Genomic_DNA"/>
</dbReference>
<name>A0A1I5HF07_ACIFE</name>
<organism evidence="2 3">
    <name type="scientific">Acidaminococcus fermentans</name>
    <dbReference type="NCBI Taxonomy" id="905"/>
    <lineage>
        <taxon>Bacteria</taxon>
        <taxon>Bacillati</taxon>
        <taxon>Bacillota</taxon>
        <taxon>Negativicutes</taxon>
        <taxon>Acidaminococcales</taxon>
        <taxon>Acidaminococcaceae</taxon>
        <taxon>Acidaminococcus</taxon>
    </lineage>
</organism>
<dbReference type="EMBL" id="FNOP01000010">
    <property type="protein sequence ID" value="SDW99806.1"/>
    <property type="molecule type" value="Genomic_DNA"/>
</dbReference>
<dbReference type="Proteomes" id="UP000441455">
    <property type="component" value="Unassembled WGS sequence"/>
</dbReference>
<dbReference type="OrthoDB" id="3035152at2"/>
<protein>
    <submittedName>
        <fullName evidence="2">Uncharacterized protein</fullName>
    </submittedName>
</protein>
<accession>A0A1I5HF07</accession>
<evidence type="ECO:0000313" key="3">
    <source>
        <dbReference type="Proteomes" id="UP000182379"/>
    </source>
</evidence>
<proteinExistence type="predicted"/>
<dbReference type="AlphaFoldDB" id="A0A1I5HF07"/>
<dbReference type="RefSeq" id="WP_012939048.1">
    <property type="nucleotide sequence ID" value="NZ_CAMEFB010000001.1"/>
</dbReference>
<reference evidence="1 4" key="2">
    <citation type="submission" date="2019-08" db="EMBL/GenBank/DDBJ databases">
        <title>In-depth cultivation of the pig gut microbiome towards novel bacterial diversity and tailored functional studies.</title>
        <authorList>
            <person name="Wylensek D."/>
            <person name="Hitch T.C.A."/>
            <person name="Clavel T."/>
        </authorList>
    </citation>
    <scope>NUCLEOTIDE SEQUENCE [LARGE SCALE GENOMIC DNA]</scope>
    <source>
        <strain evidence="1 4">WCA-389-WT-5B</strain>
    </source>
</reference>
<evidence type="ECO:0000313" key="1">
    <source>
        <dbReference type="EMBL" id="MSS81687.1"/>
    </source>
</evidence>
<dbReference type="OMA" id="RTHTRNF"/>
<gene>
    <name evidence="1" type="ORF">FX155_03555</name>
    <name evidence="2" type="ORF">SAMN05216495_11044</name>
</gene>
<evidence type="ECO:0000313" key="4">
    <source>
        <dbReference type="Proteomes" id="UP000441455"/>
    </source>
</evidence>
<dbReference type="GeneID" id="78335399"/>
<dbReference type="Proteomes" id="UP000182379">
    <property type="component" value="Unassembled WGS sequence"/>
</dbReference>
<comment type="caution">
    <text evidence="2">The sequence shown here is derived from an EMBL/GenBank/DDBJ whole genome shotgun (WGS) entry which is preliminary data.</text>
</comment>
<evidence type="ECO:0000313" key="2">
    <source>
        <dbReference type="EMBL" id="SDW99806.1"/>
    </source>
</evidence>
<sequence>MDFISKMAASKMGQLRLELVELNERLEAATDEEQIRKLRKTIQEKEVYYNILADRLRTHTRNF</sequence>